<protein>
    <submittedName>
        <fullName evidence="1">Uncharacterized protein</fullName>
    </submittedName>
</protein>
<keyword evidence="2" id="KW-1185">Reference proteome</keyword>
<dbReference type="EMBL" id="OX459949">
    <property type="protein sequence ID" value="CAI9156086.1"/>
    <property type="molecule type" value="Genomic_DNA"/>
</dbReference>
<organism evidence="1 2">
    <name type="scientific">Rangifer tarandus platyrhynchus</name>
    <name type="common">Svalbard reindeer</name>
    <dbReference type="NCBI Taxonomy" id="3082113"/>
    <lineage>
        <taxon>Eukaryota</taxon>
        <taxon>Metazoa</taxon>
        <taxon>Chordata</taxon>
        <taxon>Craniata</taxon>
        <taxon>Vertebrata</taxon>
        <taxon>Euteleostomi</taxon>
        <taxon>Mammalia</taxon>
        <taxon>Eutheria</taxon>
        <taxon>Laurasiatheria</taxon>
        <taxon>Artiodactyla</taxon>
        <taxon>Ruminantia</taxon>
        <taxon>Pecora</taxon>
        <taxon>Cervidae</taxon>
        <taxon>Odocoileinae</taxon>
        <taxon>Rangifer</taxon>
    </lineage>
</organism>
<evidence type="ECO:0000313" key="1">
    <source>
        <dbReference type="EMBL" id="CAI9156086.1"/>
    </source>
</evidence>
<proteinExistence type="predicted"/>
<name>A0ABN8Y492_RANTA</name>
<evidence type="ECO:0000313" key="2">
    <source>
        <dbReference type="Proteomes" id="UP001176941"/>
    </source>
</evidence>
<accession>A0ABN8Y492</accession>
<sequence>MMFQASNRMRPCMVVPARCKISSPGRTVSLCSEATPLKILLTVRGLSPFREPFPPSRLKPSPAEVFSRVTGQTVASAVDSMETSLATEA</sequence>
<reference evidence="1" key="1">
    <citation type="submission" date="2023-04" db="EMBL/GenBank/DDBJ databases">
        <authorList>
            <consortium name="ELIXIR-Norway"/>
        </authorList>
    </citation>
    <scope>NUCLEOTIDE SEQUENCE [LARGE SCALE GENOMIC DNA]</scope>
</reference>
<gene>
    <name evidence="1" type="ORF">MRATA1EN1_LOCUS5048</name>
</gene>
<dbReference type="Proteomes" id="UP001176941">
    <property type="component" value="Chromosome 13"/>
</dbReference>